<dbReference type="EMBL" id="MWML01000034">
    <property type="protein sequence ID" value="TCG08443.1"/>
    <property type="molecule type" value="Genomic_DNA"/>
</dbReference>
<keyword evidence="3" id="KW-1185">Reference proteome</keyword>
<gene>
    <name evidence="2" type="ORF">BZM27_12025</name>
</gene>
<proteinExistence type="predicted"/>
<reference evidence="2 3" key="1">
    <citation type="submission" date="2017-02" db="EMBL/GenBank/DDBJ databases">
        <title>Paraburkholderia sophoroidis sp. nov. and Paraburkholderia steynii sp. nov. rhizobial symbionts of the fynbos legume Hypocalyptus sophoroides.</title>
        <authorList>
            <person name="Steenkamp E.T."/>
            <person name="Beukes C.W."/>
            <person name="Van Zyl E."/>
            <person name="Avontuur J."/>
            <person name="Chan W.Y."/>
            <person name="Hassen A."/>
            <person name="Palmer M."/>
            <person name="Mthombeni L."/>
            <person name="Phalane F."/>
            <person name="Sereme K."/>
            <person name="Venter S.N."/>
        </authorList>
    </citation>
    <scope>NUCLEOTIDE SEQUENCE [LARGE SCALE GENOMIC DNA]</scope>
    <source>
        <strain evidence="2 3">HC1.1ba</strain>
    </source>
</reference>
<accession>A0A4R0XDF2</accession>
<dbReference type="InterPro" id="IPR040708">
    <property type="entry name" value="DUF5636"/>
</dbReference>
<sequence>MSIQTSCCADAASVMGIAVLWRFEMKQPDEIRKELTDAFDDKDLKVNGALLSASPHFNDYVRMGHYLSCGPRGTISGEPVIRNALIALDADMTSRIDKYYSRESRAVKHFGQQQTAYATKTAQPDKDRDFSKLLTASLEEFERNHGFVVVGERLPNYAGFVFGNVFKESLALKQHWKDVGAGPAHGEYSHRLQWYILIRAGAIKTVPVNQEARVFASIAPWQKGKTNLWTFIFDQLAKDASIGGDKLDFRSPENLNLWLVGDASPDFCPVLRAFLRSRMAKRQSTYDMEKYLAKKLRKSEEEIAGIMEYMRDETIAKRNPSARIAYPKNAKPEFDPYVKT</sequence>
<feature type="domain" description="DUF5636" evidence="1">
    <location>
        <begin position="81"/>
        <end position="261"/>
    </location>
</feature>
<evidence type="ECO:0000313" key="3">
    <source>
        <dbReference type="Proteomes" id="UP000294200"/>
    </source>
</evidence>
<dbReference type="AlphaFoldDB" id="A0A4R0XDF2"/>
<evidence type="ECO:0000313" key="2">
    <source>
        <dbReference type="EMBL" id="TCG08443.1"/>
    </source>
</evidence>
<dbReference type="Pfam" id="PF18686">
    <property type="entry name" value="DUF5636"/>
    <property type="match status" value="1"/>
</dbReference>
<protein>
    <recommendedName>
        <fullName evidence="1">DUF5636 domain-containing protein</fullName>
    </recommendedName>
</protein>
<dbReference type="Proteomes" id="UP000294200">
    <property type="component" value="Unassembled WGS sequence"/>
</dbReference>
<name>A0A4R0XDF2_9BURK</name>
<comment type="caution">
    <text evidence="2">The sequence shown here is derived from an EMBL/GenBank/DDBJ whole genome shotgun (WGS) entry which is preliminary data.</text>
</comment>
<organism evidence="2 3">
    <name type="scientific">Paraburkholderia steynii</name>
    <dbReference type="NCBI Taxonomy" id="1245441"/>
    <lineage>
        <taxon>Bacteria</taxon>
        <taxon>Pseudomonadati</taxon>
        <taxon>Pseudomonadota</taxon>
        <taxon>Betaproteobacteria</taxon>
        <taxon>Burkholderiales</taxon>
        <taxon>Burkholderiaceae</taxon>
        <taxon>Paraburkholderia</taxon>
    </lineage>
</organism>
<evidence type="ECO:0000259" key="1">
    <source>
        <dbReference type="Pfam" id="PF18686"/>
    </source>
</evidence>